<dbReference type="EMBL" id="CAUYUE010000006">
    <property type="protein sequence ID" value="CAK0781647.1"/>
    <property type="molecule type" value="Genomic_DNA"/>
</dbReference>
<evidence type="ECO:0000313" key="1">
    <source>
        <dbReference type="EMBL" id="CAK0781647.1"/>
    </source>
</evidence>
<keyword evidence="2" id="KW-1185">Reference proteome</keyword>
<dbReference type="GO" id="GO:0031625">
    <property type="term" value="F:ubiquitin protein ligase binding"/>
    <property type="evidence" value="ECO:0007669"/>
    <property type="project" value="TreeGrafter"/>
</dbReference>
<dbReference type="PANTHER" id="PTHR13374:SF3">
    <property type="entry name" value="DET1 HOMOLOG"/>
    <property type="match status" value="1"/>
</dbReference>
<proteinExistence type="predicted"/>
<protein>
    <submittedName>
        <fullName evidence="1">Uncharacterized protein</fullName>
    </submittedName>
</protein>
<dbReference type="GO" id="GO:0016567">
    <property type="term" value="P:protein ubiquitination"/>
    <property type="evidence" value="ECO:0007669"/>
    <property type="project" value="TreeGrafter"/>
</dbReference>
<evidence type="ECO:0000313" key="2">
    <source>
        <dbReference type="Proteomes" id="UP001314263"/>
    </source>
</evidence>
<gene>
    <name evidence="1" type="ORF">CVIRNUC_005435</name>
</gene>
<name>A0AAV1I675_9CHLO</name>
<dbReference type="GO" id="GO:0032436">
    <property type="term" value="P:positive regulation of proteasomal ubiquitin-dependent protein catabolic process"/>
    <property type="evidence" value="ECO:0007669"/>
    <property type="project" value="TreeGrafter"/>
</dbReference>
<reference evidence="1 2" key="1">
    <citation type="submission" date="2023-10" db="EMBL/GenBank/DDBJ databases">
        <authorList>
            <person name="Maclean D."/>
            <person name="Macfadyen A."/>
        </authorList>
    </citation>
    <scope>NUCLEOTIDE SEQUENCE [LARGE SCALE GENOMIC DNA]</scope>
</reference>
<dbReference type="GO" id="GO:0031461">
    <property type="term" value="C:cullin-RING ubiquitin ligase complex"/>
    <property type="evidence" value="ECO:0007669"/>
    <property type="project" value="TreeGrafter"/>
</dbReference>
<dbReference type="GO" id="GO:1990756">
    <property type="term" value="F:ubiquitin-like ligase-substrate adaptor activity"/>
    <property type="evidence" value="ECO:0007669"/>
    <property type="project" value="TreeGrafter"/>
</dbReference>
<dbReference type="AlphaFoldDB" id="A0AAV1I675"/>
<sequence length="604" mass="67000">MLKERPHLLSHLRATELFNAPPGAVVTRSRRIYCCIPPLHAAADVEGLEDHLGQFVADGEYLVCFGCSLHDVALYRFTGLHECSQSECDATPAVRHNVHFSRFFSLAYREVVSQGNELLKKDFCLVAHRNRFLILASSVPPVAAIDAGSLPNVPVHQLTTFHVVELSSGNVTDRYTIENDCVDLANNNGAYLYDDLLAILTIHGQDVHLLQLLPSGRFLVLHHLGKHCWDDDAMVISEQADAESRWCRSQGLAVEDILAAAPSMALPPLEPEEPFAAPPAALQRAATEEELAELPAPDDVQQGAIAVLPILPEPAAGRPMLLPLLAQAGLTRGDSALLPPLEAPLTESQSIIEGIRHRILAYLFRERSAEGPGSGAVRRFFFHFQEYATLIIWKVQFLDSKRLLLSTGLRNASRSRSGSSYFLVVYDWHSGQVLSFIDSQSEKMLLLYLQLTPCFHGGGINSTWARHVTPCPSALWGPRDQSSLRAWIPSQAARRILAGIPTSSQAASLSPYLDAHLFAYDERLITPALRLRTYNEQPLKFVSQRHPSNCRFKVQPITTQNAAQTPGRPLKQLVAYDFHPVEPLVICMLHTPLQPPQITIYYRD</sequence>
<dbReference type="Proteomes" id="UP001314263">
    <property type="component" value="Unassembled WGS sequence"/>
</dbReference>
<dbReference type="PANTHER" id="PTHR13374">
    <property type="entry name" value="DET1 HOMOLOG DE-ETIOLATED-1 HOMOLOG"/>
    <property type="match status" value="1"/>
</dbReference>
<organism evidence="1 2">
    <name type="scientific">Coccomyxa viridis</name>
    <dbReference type="NCBI Taxonomy" id="1274662"/>
    <lineage>
        <taxon>Eukaryota</taxon>
        <taxon>Viridiplantae</taxon>
        <taxon>Chlorophyta</taxon>
        <taxon>core chlorophytes</taxon>
        <taxon>Trebouxiophyceae</taxon>
        <taxon>Trebouxiophyceae incertae sedis</taxon>
        <taxon>Coccomyxaceae</taxon>
        <taxon>Coccomyxa</taxon>
    </lineage>
</organism>
<dbReference type="InterPro" id="IPR019138">
    <property type="entry name" value="De-etiolated_protein_1_Det1"/>
</dbReference>
<comment type="caution">
    <text evidence="1">The sequence shown here is derived from an EMBL/GenBank/DDBJ whole genome shotgun (WGS) entry which is preliminary data.</text>
</comment>
<dbReference type="Pfam" id="PF09737">
    <property type="entry name" value="Det1"/>
    <property type="match status" value="2"/>
</dbReference>
<dbReference type="GO" id="GO:0005634">
    <property type="term" value="C:nucleus"/>
    <property type="evidence" value="ECO:0007669"/>
    <property type="project" value="TreeGrafter"/>
</dbReference>
<accession>A0AAV1I675</accession>